<reference evidence="4" key="1">
    <citation type="submission" date="2022-11" db="UniProtKB">
        <authorList>
            <consortium name="WormBaseParasite"/>
        </authorList>
    </citation>
    <scope>IDENTIFICATION</scope>
</reference>
<accession>A0A914CQ71</accession>
<evidence type="ECO:0000259" key="2">
    <source>
        <dbReference type="PROSITE" id="PS50041"/>
    </source>
</evidence>
<dbReference type="Pfam" id="PF00059">
    <property type="entry name" value="Lectin_C"/>
    <property type="match status" value="1"/>
</dbReference>
<dbReference type="Proteomes" id="UP000887540">
    <property type="component" value="Unplaced"/>
</dbReference>
<dbReference type="InterPro" id="IPR016186">
    <property type="entry name" value="C-type_lectin-like/link_sf"/>
</dbReference>
<sequence>MLLPSTGNYVNVTDSGGSTSSIQSSSTTQPTASTASSAPKTCGNGNWTIIEDRCLNVYPIAKNWSDASSACHGLGGFLMTVFDQKDTNFIDSKALNVSFFIGLNDRDSIGIFIWDQPNATINNETAVSIAQNTKEALTPKTATSLDVFQVSVILEALAKVPSLSEEITSWNNINNGWDTSGTCQVEDTDGDWSSTCTQNGDGGNYAMVN</sequence>
<feature type="domain" description="C-type lectin" evidence="2">
    <location>
        <begin position="50"/>
        <end position="114"/>
    </location>
</feature>
<dbReference type="Gene3D" id="3.10.100.10">
    <property type="entry name" value="Mannose-Binding Protein A, subunit A"/>
    <property type="match status" value="1"/>
</dbReference>
<organism evidence="3 4">
    <name type="scientific">Acrobeloides nanus</name>
    <dbReference type="NCBI Taxonomy" id="290746"/>
    <lineage>
        <taxon>Eukaryota</taxon>
        <taxon>Metazoa</taxon>
        <taxon>Ecdysozoa</taxon>
        <taxon>Nematoda</taxon>
        <taxon>Chromadorea</taxon>
        <taxon>Rhabditida</taxon>
        <taxon>Tylenchina</taxon>
        <taxon>Cephalobomorpha</taxon>
        <taxon>Cephaloboidea</taxon>
        <taxon>Cephalobidae</taxon>
        <taxon>Acrobeloides</taxon>
    </lineage>
</organism>
<feature type="compositionally biased region" description="Low complexity" evidence="1">
    <location>
        <begin position="15"/>
        <end position="39"/>
    </location>
</feature>
<dbReference type="InterPro" id="IPR016187">
    <property type="entry name" value="CTDL_fold"/>
</dbReference>
<keyword evidence="3" id="KW-1185">Reference proteome</keyword>
<name>A0A914CQ71_9BILA</name>
<evidence type="ECO:0000313" key="3">
    <source>
        <dbReference type="Proteomes" id="UP000887540"/>
    </source>
</evidence>
<evidence type="ECO:0000313" key="4">
    <source>
        <dbReference type="WBParaSite" id="ACRNAN_scaffold13273.g19975.t1"/>
    </source>
</evidence>
<dbReference type="AlphaFoldDB" id="A0A914CQ71"/>
<dbReference type="CDD" id="cd00037">
    <property type="entry name" value="CLECT"/>
    <property type="match status" value="1"/>
</dbReference>
<evidence type="ECO:0000256" key="1">
    <source>
        <dbReference type="SAM" id="MobiDB-lite"/>
    </source>
</evidence>
<dbReference type="WBParaSite" id="ACRNAN_scaffold13273.g19975.t1">
    <property type="protein sequence ID" value="ACRNAN_scaffold13273.g19975.t1"/>
    <property type="gene ID" value="ACRNAN_scaffold13273.g19975"/>
</dbReference>
<proteinExistence type="predicted"/>
<dbReference type="InterPro" id="IPR001304">
    <property type="entry name" value="C-type_lectin-like"/>
</dbReference>
<dbReference type="PROSITE" id="PS50041">
    <property type="entry name" value="C_TYPE_LECTIN_2"/>
    <property type="match status" value="1"/>
</dbReference>
<dbReference type="SUPFAM" id="SSF56436">
    <property type="entry name" value="C-type lectin-like"/>
    <property type="match status" value="1"/>
</dbReference>
<feature type="region of interest" description="Disordered" evidence="1">
    <location>
        <begin position="14"/>
        <end position="39"/>
    </location>
</feature>
<protein>
    <submittedName>
        <fullName evidence="4">C-type lectin domain-containing protein</fullName>
    </submittedName>
</protein>